<organism evidence="1 2">
    <name type="scientific">Bradyrhizobium elkanii</name>
    <dbReference type="NCBI Taxonomy" id="29448"/>
    <lineage>
        <taxon>Bacteria</taxon>
        <taxon>Pseudomonadati</taxon>
        <taxon>Pseudomonadota</taxon>
        <taxon>Alphaproteobacteria</taxon>
        <taxon>Hyphomicrobiales</taxon>
        <taxon>Nitrobacteraceae</taxon>
        <taxon>Bradyrhizobium</taxon>
    </lineage>
</organism>
<name>A0A4U6S0N5_BRAEL</name>
<dbReference type="RefSeq" id="WP_137479875.1">
    <property type="nucleotide sequence ID" value="NZ_SZZP01000012.1"/>
</dbReference>
<dbReference type="AlphaFoldDB" id="A0A4U6S0N5"/>
<dbReference type="EMBL" id="SZZP01000012">
    <property type="protein sequence ID" value="TKV79582.1"/>
    <property type="molecule type" value="Genomic_DNA"/>
</dbReference>
<accession>A0A4U6S0N5</accession>
<evidence type="ECO:0000313" key="2">
    <source>
        <dbReference type="Proteomes" id="UP000305095"/>
    </source>
</evidence>
<dbReference type="Proteomes" id="UP000305095">
    <property type="component" value="Unassembled WGS sequence"/>
</dbReference>
<evidence type="ECO:0000313" key="1">
    <source>
        <dbReference type="EMBL" id="TKV79582.1"/>
    </source>
</evidence>
<sequence>MVEKVMNNPAYWRDRAARTRAKADSFRYQDSRANLLKIAEEYDRLANYAEQQLLHAPTMKLSGQSP</sequence>
<gene>
    <name evidence="1" type="ORF">FDV58_20655</name>
</gene>
<reference evidence="1 2" key="1">
    <citation type="submission" date="2019-05" db="EMBL/GenBank/DDBJ databases">
        <title>Draft Genome of Bradyrhizobium elkanii strain SEMIA 938, Used in Commercial Inoculants for Lupinus spp. in Brazil.</title>
        <authorList>
            <person name="Hungria M."/>
            <person name="Delamuta J.R.M."/>
            <person name="Ribeiro R.A."/>
            <person name="Nogueira M.A."/>
        </authorList>
    </citation>
    <scope>NUCLEOTIDE SEQUENCE [LARGE SCALE GENOMIC DNA]</scope>
    <source>
        <strain evidence="1 2">Semia 938</strain>
    </source>
</reference>
<protein>
    <submittedName>
        <fullName evidence="1">Uncharacterized protein</fullName>
    </submittedName>
</protein>
<comment type="caution">
    <text evidence="1">The sequence shown here is derived from an EMBL/GenBank/DDBJ whole genome shotgun (WGS) entry which is preliminary data.</text>
</comment>
<proteinExistence type="predicted"/>